<gene>
    <name evidence="1" type="ORF">BD311DRAFT_447813</name>
</gene>
<proteinExistence type="predicted"/>
<name>A0A4Q9MKA7_9APHY</name>
<evidence type="ECO:0000313" key="1">
    <source>
        <dbReference type="EMBL" id="TBU26406.1"/>
    </source>
</evidence>
<reference evidence="1" key="1">
    <citation type="submission" date="2019-01" db="EMBL/GenBank/DDBJ databases">
        <title>Draft genome sequences of three monokaryotic isolates of the white-rot basidiomycete fungus Dichomitus squalens.</title>
        <authorList>
            <consortium name="DOE Joint Genome Institute"/>
            <person name="Lopez S.C."/>
            <person name="Andreopoulos B."/>
            <person name="Pangilinan J."/>
            <person name="Lipzen A."/>
            <person name="Riley R."/>
            <person name="Ahrendt S."/>
            <person name="Ng V."/>
            <person name="Barry K."/>
            <person name="Daum C."/>
            <person name="Grigoriev I.V."/>
            <person name="Hilden K.S."/>
            <person name="Makela M.R."/>
            <person name="de Vries R.P."/>
        </authorList>
    </citation>
    <scope>NUCLEOTIDE SEQUENCE [LARGE SCALE GENOMIC DNA]</scope>
    <source>
        <strain evidence="1">OM18370.1</strain>
    </source>
</reference>
<accession>A0A4Q9MKA7</accession>
<dbReference type="AlphaFoldDB" id="A0A4Q9MKA7"/>
<dbReference type="OrthoDB" id="3269380at2759"/>
<dbReference type="EMBL" id="ML143446">
    <property type="protein sequence ID" value="TBU26406.1"/>
    <property type="molecule type" value="Genomic_DNA"/>
</dbReference>
<sequence length="171" mass="18038">MSTWWAVGEESILRMVVVALGRSLISPVSRLHPAVLFLPYPAHLPLRVPPLPSTPYTPPASCFAHIDPPPLFHPPLSRPLAPASSAPNISSTPTHTLPAMATAQPISYNSADPQDFIMGSGSFTGQNGSFNAASSLTRHILGGSPLSFRAGSFGSRFYPGMSPGQLLGPLE</sequence>
<organism evidence="1">
    <name type="scientific">Dichomitus squalens</name>
    <dbReference type="NCBI Taxonomy" id="114155"/>
    <lineage>
        <taxon>Eukaryota</taxon>
        <taxon>Fungi</taxon>
        <taxon>Dikarya</taxon>
        <taxon>Basidiomycota</taxon>
        <taxon>Agaricomycotina</taxon>
        <taxon>Agaricomycetes</taxon>
        <taxon>Polyporales</taxon>
        <taxon>Polyporaceae</taxon>
        <taxon>Dichomitus</taxon>
    </lineage>
</organism>
<protein>
    <submittedName>
        <fullName evidence="1">Uncharacterized protein</fullName>
    </submittedName>
</protein>
<dbReference type="Proteomes" id="UP000292957">
    <property type="component" value="Unassembled WGS sequence"/>
</dbReference>